<evidence type="ECO:0000313" key="2">
    <source>
        <dbReference type="EMBL" id="ABB39141.1"/>
    </source>
</evidence>
<feature type="domain" description="NFACT RNA-binding" evidence="1">
    <location>
        <begin position="392"/>
        <end position="486"/>
    </location>
</feature>
<name>Q30YV5_OLEA2</name>
<dbReference type="EMBL" id="CP000112">
    <property type="protein sequence ID" value="ABB39141.1"/>
    <property type="molecule type" value="Genomic_DNA"/>
</dbReference>
<dbReference type="InterPro" id="IPR008532">
    <property type="entry name" value="NFACT_RNA-bd"/>
</dbReference>
<dbReference type="Pfam" id="PF05833">
    <property type="entry name" value="NFACT_N"/>
    <property type="match status" value="1"/>
</dbReference>
<dbReference type="HOGENOM" id="CLU_509711_0_0_7"/>
<dbReference type="InterPro" id="IPR051608">
    <property type="entry name" value="RQC_Subunit_NEMF"/>
</dbReference>
<dbReference type="GO" id="GO:0000049">
    <property type="term" value="F:tRNA binding"/>
    <property type="evidence" value="ECO:0007669"/>
    <property type="project" value="TreeGrafter"/>
</dbReference>
<dbReference type="eggNOG" id="COG1293">
    <property type="taxonomic scope" value="Bacteria"/>
</dbReference>
<dbReference type="GO" id="GO:1990112">
    <property type="term" value="C:RQC complex"/>
    <property type="evidence" value="ECO:0007669"/>
    <property type="project" value="TreeGrafter"/>
</dbReference>
<dbReference type="GO" id="GO:0043023">
    <property type="term" value="F:ribosomal large subunit binding"/>
    <property type="evidence" value="ECO:0007669"/>
    <property type="project" value="TreeGrafter"/>
</dbReference>
<reference evidence="2 3" key="1">
    <citation type="journal article" date="2011" name="J. Bacteriol.">
        <title>Complete genome sequence and updated annotation of Desulfovibrio alaskensis G20.</title>
        <authorList>
            <person name="Hauser L.J."/>
            <person name="Land M.L."/>
            <person name="Brown S.D."/>
            <person name="Larimer F."/>
            <person name="Keller K.L."/>
            <person name="Rapp-Giles B.J."/>
            <person name="Price M.N."/>
            <person name="Lin M."/>
            <person name="Bruce D.C."/>
            <person name="Detter J.C."/>
            <person name="Tapia R."/>
            <person name="Han C.S."/>
            <person name="Goodwin L.A."/>
            <person name="Cheng J.F."/>
            <person name="Pitluck S."/>
            <person name="Copeland A."/>
            <person name="Lucas S."/>
            <person name="Nolan M."/>
            <person name="Lapidus A.L."/>
            <person name="Palumbo A.V."/>
            <person name="Wall J.D."/>
        </authorList>
    </citation>
    <scope>NUCLEOTIDE SEQUENCE [LARGE SCALE GENOMIC DNA]</scope>
    <source>
        <strain evidence="3">ATCC BAA 1058 / DSM 17464 / G20</strain>
    </source>
</reference>
<accession>Q30YV5</accession>
<dbReference type="GO" id="GO:0072344">
    <property type="term" value="P:rescue of stalled ribosome"/>
    <property type="evidence" value="ECO:0007669"/>
    <property type="project" value="TreeGrafter"/>
</dbReference>
<protein>
    <recommendedName>
        <fullName evidence="1">NFACT RNA-binding domain-containing protein</fullName>
    </recommendedName>
</protein>
<organism evidence="2 3">
    <name type="scientific">Oleidesulfovibrio alaskensis (strain ATCC BAA-1058 / DSM 17464 / G20)</name>
    <name type="common">Desulfovibrio alaskensis</name>
    <dbReference type="NCBI Taxonomy" id="207559"/>
    <lineage>
        <taxon>Bacteria</taxon>
        <taxon>Pseudomonadati</taxon>
        <taxon>Thermodesulfobacteriota</taxon>
        <taxon>Desulfovibrionia</taxon>
        <taxon>Desulfovibrionales</taxon>
        <taxon>Desulfovibrionaceae</taxon>
        <taxon>Oleidesulfovibrio</taxon>
    </lineage>
</organism>
<dbReference type="RefSeq" id="WP_011368218.1">
    <property type="nucleotide sequence ID" value="NC_007519.1"/>
</dbReference>
<evidence type="ECO:0000313" key="3">
    <source>
        <dbReference type="Proteomes" id="UP000002710"/>
    </source>
</evidence>
<dbReference type="Gene3D" id="2.30.310.10">
    <property type="entry name" value="ibrinogen binding protein from staphylococcus aureus domain"/>
    <property type="match status" value="1"/>
</dbReference>
<keyword evidence="3" id="KW-1185">Reference proteome</keyword>
<dbReference type="PANTHER" id="PTHR15239">
    <property type="entry name" value="NUCLEAR EXPORT MEDIATOR FACTOR NEMF"/>
    <property type="match status" value="1"/>
</dbReference>
<dbReference type="STRING" id="207559.Dde_2344"/>
<dbReference type="Pfam" id="PF05670">
    <property type="entry name" value="NFACT-R_1"/>
    <property type="match status" value="1"/>
</dbReference>
<dbReference type="Proteomes" id="UP000002710">
    <property type="component" value="Chromosome"/>
</dbReference>
<dbReference type="PANTHER" id="PTHR15239:SF6">
    <property type="entry name" value="RIBOSOME QUALITY CONTROL COMPLEX SUBUNIT NEMF"/>
    <property type="match status" value="1"/>
</dbReference>
<sequence>MDAHFLRRLVLELTPLLAGARVEKIFHPADATDTLVLFAAGTKLNLVLRSGRSCPLLFPSSLRPDNPPSPPAATMRLRKYLKNKKITTVVSDWINRRFALEFAGCSCRWLIADLHHGLSLSESLPAGFGDDVHWPAPPHWPELLRQVAQGVRPAGVPLLTPALRRTLVHMDPADAHALMLDLENPAGGDTFVYYDARHTAVAVSAWPLAPQECSGWTEAVAVSAMEGARLAGEAVLYTDMARRSRAHADKETGAAVKRVQRALARLQQEEERMRGYVAQQQDAVLLQRCLYRFASDERRADVRVEGRDGAPVKIALDPLLTVRENMEAMFRRAAKGKRGLENLAQRRAVLENDLVRVRQGERPEGIREAPVQRHGGKVRTGRPAAAKSAGPVLRFRSSDGFLMLRGRNAAGNDAVVKGGSAFDLWFHAQDGPGAHVVVRLDHPGQHVPEQTMIEAASLAAARSWQRDDAAVRIMCALLRDVRKVKGAAAGAVRVDAVLRSLVVAPDSSLEESLRI</sequence>
<evidence type="ECO:0000259" key="1">
    <source>
        <dbReference type="Pfam" id="PF05670"/>
    </source>
</evidence>
<dbReference type="KEGG" id="dde:Dde_2344"/>
<gene>
    <name evidence="2" type="ordered locus">Dde_2344</name>
</gene>
<proteinExistence type="predicted"/>
<dbReference type="AlphaFoldDB" id="Q30YV5"/>